<dbReference type="SMART" id="SM00212">
    <property type="entry name" value="UBCc"/>
    <property type="match status" value="1"/>
</dbReference>
<dbReference type="GO" id="GO:0005524">
    <property type="term" value="F:ATP binding"/>
    <property type="evidence" value="ECO:0007669"/>
    <property type="project" value="UniProtKB-UniRule"/>
</dbReference>
<accession>A0A1R2CD26</accession>
<organism evidence="6 7">
    <name type="scientific">Stentor coeruleus</name>
    <dbReference type="NCBI Taxonomy" id="5963"/>
    <lineage>
        <taxon>Eukaryota</taxon>
        <taxon>Sar</taxon>
        <taxon>Alveolata</taxon>
        <taxon>Ciliophora</taxon>
        <taxon>Postciliodesmatophora</taxon>
        <taxon>Heterotrichea</taxon>
        <taxon>Heterotrichida</taxon>
        <taxon>Stentoridae</taxon>
        <taxon>Stentor</taxon>
    </lineage>
</organism>
<comment type="similarity">
    <text evidence="4">Belongs to the ubiquitin-conjugating enzyme family.</text>
</comment>
<dbReference type="SUPFAM" id="SSF54495">
    <property type="entry name" value="UBC-like"/>
    <property type="match status" value="1"/>
</dbReference>
<dbReference type="AlphaFoldDB" id="A0A1R2CD26"/>
<dbReference type="GO" id="GO:0016740">
    <property type="term" value="F:transferase activity"/>
    <property type="evidence" value="ECO:0007669"/>
    <property type="project" value="UniProtKB-KW"/>
</dbReference>
<comment type="caution">
    <text evidence="6">The sequence shown here is derived from an EMBL/GenBank/DDBJ whole genome shotgun (WGS) entry which is preliminary data.</text>
</comment>
<dbReference type="Pfam" id="PF00179">
    <property type="entry name" value="UQ_con"/>
    <property type="match status" value="1"/>
</dbReference>
<keyword evidence="7" id="KW-1185">Reference proteome</keyword>
<dbReference type="PROSITE" id="PS00183">
    <property type="entry name" value="UBC_1"/>
    <property type="match status" value="1"/>
</dbReference>
<keyword evidence="4" id="KW-0547">Nucleotide-binding</keyword>
<proteinExistence type="inferred from homology"/>
<reference evidence="6 7" key="1">
    <citation type="submission" date="2016-11" db="EMBL/GenBank/DDBJ databases">
        <title>The macronuclear genome of Stentor coeruleus: a giant cell with tiny introns.</title>
        <authorList>
            <person name="Slabodnick M."/>
            <person name="Ruby J.G."/>
            <person name="Reiff S.B."/>
            <person name="Swart E.C."/>
            <person name="Gosai S."/>
            <person name="Prabakaran S."/>
            <person name="Witkowska E."/>
            <person name="Larue G.E."/>
            <person name="Fisher S."/>
            <person name="Freeman R.M."/>
            <person name="Gunawardena J."/>
            <person name="Chu W."/>
            <person name="Stover N.A."/>
            <person name="Gregory B.D."/>
            <person name="Nowacki M."/>
            <person name="Derisi J."/>
            <person name="Roy S.W."/>
            <person name="Marshall W.F."/>
            <person name="Sood P."/>
        </authorList>
    </citation>
    <scope>NUCLEOTIDE SEQUENCE [LARGE SCALE GENOMIC DNA]</scope>
    <source>
        <strain evidence="6">WM001</strain>
    </source>
</reference>
<dbReference type="InterPro" id="IPR023313">
    <property type="entry name" value="UBQ-conjugating_AS"/>
</dbReference>
<evidence type="ECO:0000313" key="7">
    <source>
        <dbReference type="Proteomes" id="UP000187209"/>
    </source>
</evidence>
<dbReference type="InterPro" id="IPR050113">
    <property type="entry name" value="Ub_conjugating_enzyme"/>
</dbReference>
<feature type="domain" description="UBC core" evidence="5">
    <location>
        <begin position="5"/>
        <end position="165"/>
    </location>
</feature>
<name>A0A1R2CD26_9CILI</name>
<dbReference type="FunFam" id="3.10.110.10:FF:000051">
    <property type="entry name" value="ubiquitin-conjugating enzyme E2 R2-like"/>
    <property type="match status" value="1"/>
</dbReference>
<dbReference type="InterPro" id="IPR016135">
    <property type="entry name" value="UBQ-conjugating_enzyme/RWD"/>
</dbReference>
<keyword evidence="2 4" id="KW-0833">Ubl conjugation pathway</keyword>
<dbReference type="CDD" id="cd23795">
    <property type="entry name" value="UBCc_UBE2G1"/>
    <property type="match status" value="1"/>
</dbReference>
<evidence type="ECO:0000256" key="4">
    <source>
        <dbReference type="RuleBase" id="RU362109"/>
    </source>
</evidence>
<keyword evidence="4" id="KW-0067">ATP-binding</keyword>
<evidence type="ECO:0000256" key="3">
    <source>
        <dbReference type="PROSITE-ProRule" id="PRU10133"/>
    </source>
</evidence>
<protein>
    <recommendedName>
        <fullName evidence="5">UBC core domain-containing protein</fullName>
    </recommendedName>
</protein>
<dbReference type="Proteomes" id="UP000187209">
    <property type="component" value="Unassembled WGS sequence"/>
</dbReference>
<dbReference type="Gene3D" id="3.10.110.10">
    <property type="entry name" value="Ubiquitin Conjugating Enzyme"/>
    <property type="match status" value="1"/>
</dbReference>
<dbReference type="PANTHER" id="PTHR24067">
    <property type="entry name" value="UBIQUITIN-CONJUGATING ENZYME E2"/>
    <property type="match status" value="1"/>
</dbReference>
<evidence type="ECO:0000256" key="1">
    <source>
        <dbReference type="ARBA" id="ARBA00022679"/>
    </source>
</evidence>
<gene>
    <name evidence="6" type="ORF">SteCoe_11452</name>
</gene>
<evidence type="ECO:0000313" key="6">
    <source>
        <dbReference type="EMBL" id="OMJ86903.1"/>
    </source>
</evidence>
<dbReference type="PROSITE" id="PS50127">
    <property type="entry name" value="UBC_2"/>
    <property type="match status" value="1"/>
</dbReference>
<dbReference type="OrthoDB" id="19692at2759"/>
<evidence type="ECO:0000259" key="5">
    <source>
        <dbReference type="PROSITE" id="PS50127"/>
    </source>
</evidence>
<dbReference type="InterPro" id="IPR000608">
    <property type="entry name" value="UBC"/>
</dbReference>
<keyword evidence="1" id="KW-0808">Transferase</keyword>
<evidence type="ECO:0000256" key="2">
    <source>
        <dbReference type="ARBA" id="ARBA00022786"/>
    </source>
</evidence>
<sequence length="167" mass="19214">MVENFAIARLRNEFRELTQNEDTRFSVGLKDDNWLTWTVSFPGPEDTPYEGGFFLGRLTFPTDYPNSPPEMIFETEMWHPNIYSDGKVCISILHPPGDDIFNPNESSSERWRPILGVEAILLSITSMLNDPNLDSPANIDAAIQYRDDKQRYLQKVRRLAVKSVECL</sequence>
<dbReference type="EMBL" id="MPUH01000191">
    <property type="protein sequence ID" value="OMJ86903.1"/>
    <property type="molecule type" value="Genomic_DNA"/>
</dbReference>
<feature type="active site" description="Glycyl thioester intermediate" evidence="3">
    <location>
        <position position="89"/>
    </location>
</feature>